<dbReference type="Proteomes" id="UP000027361">
    <property type="component" value="Unassembled WGS sequence"/>
</dbReference>
<dbReference type="PRINTS" id="PR00420">
    <property type="entry name" value="RNGMNOXGNASE"/>
</dbReference>
<keyword evidence="4" id="KW-0503">Monooxygenase</keyword>
<evidence type="ECO:0000256" key="3">
    <source>
        <dbReference type="ARBA" id="ARBA00023002"/>
    </source>
</evidence>
<dbReference type="GO" id="GO:0004497">
    <property type="term" value="F:monooxygenase activity"/>
    <property type="evidence" value="ECO:0007669"/>
    <property type="project" value="UniProtKB-KW"/>
</dbReference>
<dbReference type="GeneID" id="25265213"/>
<proteinExistence type="predicted"/>
<dbReference type="HOGENOM" id="CLU_009665_3_0_1"/>
<dbReference type="AlphaFoldDB" id="A0A066VF16"/>
<dbReference type="Pfam" id="PF01494">
    <property type="entry name" value="FAD_binding_3"/>
    <property type="match status" value="1"/>
</dbReference>
<dbReference type="RefSeq" id="XP_013240855.1">
    <property type="nucleotide sequence ID" value="XM_013385401.1"/>
</dbReference>
<dbReference type="InterPro" id="IPR036188">
    <property type="entry name" value="FAD/NAD-bd_sf"/>
</dbReference>
<dbReference type="Gene3D" id="3.50.50.60">
    <property type="entry name" value="FAD/NAD(P)-binding domain"/>
    <property type="match status" value="1"/>
</dbReference>
<feature type="domain" description="FAD-binding" evidence="5">
    <location>
        <begin position="347"/>
        <end position="383"/>
    </location>
</feature>
<reference evidence="6 7" key="1">
    <citation type="submission" date="2014-05" db="EMBL/GenBank/DDBJ databases">
        <title>Draft genome sequence of a rare smut relative, Tilletiaria anomala UBC 951.</title>
        <authorList>
            <consortium name="DOE Joint Genome Institute"/>
            <person name="Toome M."/>
            <person name="Kuo A."/>
            <person name="Henrissat B."/>
            <person name="Lipzen A."/>
            <person name="Tritt A."/>
            <person name="Yoshinaga Y."/>
            <person name="Zane M."/>
            <person name="Barry K."/>
            <person name="Grigoriev I.V."/>
            <person name="Spatafora J.W."/>
            <person name="Aimea M.C."/>
        </authorList>
    </citation>
    <scope>NUCLEOTIDE SEQUENCE [LARGE SCALE GENOMIC DNA]</scope>
    <source>
        <strain evidence="6 7">UBC 951</strain>
    </source>
</reference>
<sequence length="482" mass="53033">MQPLRVLIIGGGVGGASLAHGLQRSGAPVDVKVFEREEHPHSGLHGYRVGISPQGAHALQQLLPEDLFKMFLHTSALPPKHFVMLDQHLDRLLAMNISSVPEDSVKKHDAQLPVDQEHSVSRMNLRQVLFTGLGDSLLLNKQFVRYELHDGGNCTVTAHFADGTSYDGDILIGADGSRSSVRKQLLPDEKVFETGIIALAAKFPLSVLSDKGKSNAPDLPEECQRAVTILVGKNGVGGSLHSMAFRDASQLDAAERDNFKDLLDRCEPSMQSWAHWALWGSEDKFQADIDQRKGKGVMDAAKDLIKQQGWSEGMLRLIELSDPSSAFSIRIKTSEPRKAGWEPSDHGVALLGDAVHTMAPGKGIGANTALKDALQLCNKLVALSSELKCDIDTPVVGPERRKLVKAAIGAYEEEMRGYAYPAVIASRSRMDARGWEHHYPLYSAILYWCMCTLLRLVDRSSGFKELMRRQMIKGRAREEASE</sequence>
<dbReference type="PANTHER" id="PTHR47178:SF5">
    <property type="entry name" value="FAD-BINDING DOMAIN-CONTAINING PROTEIN"/>
    <property type="match status" value="1"/>
</dbReference>
<dbReference type="OrthoDB" id="655030at2759"/>
<evidence type="ECO:0000259" key="5">
    <source>
        <dbReference type="Pfam" id="PF01494"/>
    </source>
</evidence>
<dbReference type="EMBL" id="JMSN01000112">
    <property type="protein sequence ID" value="KDN38873.1"/>
    <property type="molecule type" value="Genomic_DNA"/>
</dbReference>
<evidence type="ECO:0000256" key="1">
    <source>
        <dbReference type="ARBA" id="ARBA00022630"/>
    </source>
</evidence>
<keyword evidence="7" id="KW-1185">Reference proteome</keyword>
<keyword evidence="3" id="KW-0560">Oxidoreductase</keyword>
<dbReference type="STRING" id="1037660.A0A066VF16"/>
<evidence type="ECO:0000313" key="7">
    <source>
        <dbReference type="Proteomes" id="UP000027361"/>
    </source>
</evidence>
<dbReference type="InParanoid" id="A0A066VF16"/>
<dbReference type="InterPro" id="IPR002938">
    <property type="entry name" value="FAD-bd"/>
</dbReference>
<gene>
    <name evidence="6" type="ORF">K437DRAFT_259273</name>
</gene>
<dbReference type="GO" id="GO:0071949">
    <property type="term" value="F:FAD binding"/>
    <property type="evidence" value="ECO:0007669"/>
    <property type="project" value="InterPro"/>
</dbReference>
<comment type="caution">
    <text evidence="6">The sequence shown here is derived from an EMBL/GenBank/DDBJ whole genome shotgun (WGS) entry which is preliminary data.</text>
</comment>
<accession>A0A066VF16</accession>
<protein>
    <submittedName>
        <fullName evidence="6">FAD/NAD(P)-binding domain-containing protein</fullName>
    </submittedName>
</protein>
<evidence type="ECO:0000313" key="6">
    <source>
        <dbReference type="EMBL" id="KDN38873.1"/>
    </source>
</evidence>
<keyword evidence="1" id="KW-0285">Flavoprotein</keyword>
<name>A0A066VF16_TILAU</name>
<dbReference type="OMA" id="TLLFEPM"/>
<keyword evidence="2" id="KW-0274">FAD</keyword>
<dbReference type="Pfam" id="PF13450">
    <property type="entry name" value="NAD_binding_8"/>
    <property type="match status" value="1"/>
</dbReference>
<evidence type="ECO:0000256" key="2">
    <source>
        <dbReference type="ARBA" id="ARBA00022827"/>
    </source>
</evidence>
<organism evidence="6 7">
    <name type="scientific">Tilletiaria anomala (strain ATCC 24038 / CBS 436.72 / UBC 951)</name>
    <dbReference type="NCBI Taxonomy" id="1037660"/>
    <lineage>
        <taxon>Eukaryota</taxon>
        <taxon>Fungi</taxon>
        <taxon>Dikarya</taxon>
        <taxon>Basidiomycota</taxon>
        <taxon>Ustilaginomycotina</taxon>
        <taxon>Exobasidiomycetes</taxon>
        <taxon>Georgefischeriales</taxon>
        <taxon>Tilletiariaceae</taxon>
        <taxon>Tilletiaria</taxon>
    </lineage>
</organism>
<evidence type="ECO:0000256" key="4">
    <source>
        <dbReference type="ARBA" id="ARBA00023033"/>
    </source>
</evidence>
<dbReference type="SUPFAM" id="SSF51905">
    <property type="entry name" value="FAD/NAD(P)-binding domain"/>
    <property type="match status" value="1"/>
</dbReference>
<dbReference type="PANTHER" id="PTHR47178">
    <property type="entry name" value="MONOOXYGENASE, FAD-BINDING"/>
    <property type="match status" value="1"/>
</dbReference>